<dbReference type="InterPro" id="IPR002524">
    <property type="entry name" value="Cation_efflux"/>
</dbReference>
<evidence type="ECO:0000313" key="9">
    <source>
        <dbReference type="Proteomes" id="UP000028045"/>
    </source>
</evidence>
<evidence type="ECO:0000256" key="6">
    <source>
        <dbReference type="SAM" id="Phobius"/>
    </source>
</evidence>
<dbReference type="PANTHER" id="PTHR43840">
    <property type="entry name" value="MITOCHONDRIAL METAL TRANSPORTER 1-RELATED"/>
    <property type="match status" value="1"/>
</dbReference>
<dbReference type="GO" id="GO:0030003">
    <property type="term" value="P:intracellular monoatomic cation homeostasis"/>
    <property type="evidence" value="ECO:0007669"/>
    <property type="project" value="UniProtKB-ARBA"/>
</dbReference>
<organism evidence="8 9">
    <name type="scientific">Stachybotrys chartarum (strain CBS 109288 / IBT 7711)</name>
    <name type="common">Toxic black mold</name>
    <name type="synonym">Stilbospora chartarum</name>
    <dbReference type="NCBI Taxonomy" id="1280523"/>
    <lineage>
        <taxon>Eukaryota</taxon>
        <taxon>Fungi</taxon>
        <taxon>Dikarya</taxon>
        <taxon>Ascomycota</taxon>
        <taxon>Pezizomycotina</taxon>
        <taxon>Sordariomycetes</taxon>
        <taxon>Hypocreomycetidae</taxon>
        <taxon>Hypocreales</taxon>
        <taxon>Stachybotryaceae</taxon>
        <taxon>Stachybotrys</taxon>
    </lineage>
</organism>
<keyword evidence="4 6" id="KW-1133">Transmembrane helix</keyword>
<dbReference type="PANTHER" id="PTHR43840:SF15">
    <property type="entry name" value="MITOCHONDRIAL METAL TRANSPORTER 1-RELATED"/>
    <property type="match status" value="1"/>
</dbReference>
<evidence type="ECO:0000256" key="4">
    <source>
        <dbReference type="ARBA" id="ARBA00022989"/>
    </source>
</evidence>
<accession>A0A084BAU4</accession>
<keyword evidence="3 6" id="KW-0812">Transmembrane</keyword>
<protein>
    <recommendedName>
        <fullName evidence="7">Cation efflux protein transmembrane domain-containing protein</fullName>
    </recommendedName>
</protein>
<sequence length="237" mass="25543">MAHKHPTSANPQPEALTWHDPVQRIALVGTLANASLAFVKLTSGWLLGSKALEADGWHSFGDLATDGIALVVCFLASRTSKTDSRNWVLDHVEGLVALVMSTGLLLGGLTIWWDSSRDLIMYFAGGPLGKGHASHHHDSTPSMQAVWPALLTVLVKEWLYNTTMKLAQQRNSSILASKAAHDRADGLTSVVTMVTIFGANVLTRADWLDSVGSVAICVMVVKAACDNIYMAVQELLK</sequence>
<dbReference type="Proteomes" id="UP000028045">
    <property type="component" value="Unassembled WGS sequence"/>
</dbReference>
<keyword evidence="9" id="KW-1185">Reference proteome</keyword>
<keyword evidence="2" id="KW-0813">Transport</keyword>
<evidence type="ECO:0000256" key="5">
    <source>
        <dbReference type="ARBA" id="ARBA00023136"/>
    </source>
</evidence>
<evidence type="ECO:0000313" key="8">
    <source>
        <dbReference type="EMBL" id="KEY74673.1"/>
    </source>
</evidence>
<dbReference type="GO" id="GO:0098771">
    <property type="term" value="P:inorganic ion homeostasis"/>
    <property type="evidence" value="ECO:0007669"/>
    <property type="project" value="UniProtKB-ARBA"/>
</dbReference>
<feature type="transmembrane region" description="Helical" evidence="6">
    <location>
        <begin position="92"/>
        <end position="113"/>
    </location>
</feature>
<dbReference type="HOGENOM" id="CLU_1120410_0_0_1"/>
<gene>
    <name evidence="8" type="ORF">S7711_09900</name>
</gene>
<feature type="domain" description="Cation efflux protein transmembrane" evidence="7">
    <location>
        <begin position="27"/>
        <end position="236"/>
    </location>
</feature>
<reference evidence="8 9" key="1">
    <citation type="journal article" date="2014" name="BMC Genomics">
        <title>Comparative genome sequencing reveals chemotype-specific gene clusters in the toxigenic black mold Stachybotrys.</title>
        <authorList>
            <person name="Semeiks J."/>
            <person name="Borek D."/>
            <person name="Otwinowski Z."/>
            <person name="Grishin N.V."/>
        </authorList>
    </citation>
    <scope>NUCLEOTIDE SEQUENCE [LARGE SCALE GENOMIC DNA]</scope>
    <source>
        <strain evidence="9">CBS 109288 / IBT 7711</strain>
    </source>
</reference>
<evidence type="ECO:0000256" key="1">
    <source>
        <dbReference type="ARBA" id="ARBA00004141"/>
    </source>
</evidence>
<keyword evidence="5 6" id="KW-0472">Membrane</keyword>
<comment type="subcellular location">
    <subcellularLocation>
        <location evidence="1">Membrane</location>
        <topology evidence="1">Multi-pass membrane protein</topology>
    </subcellularLocation>
</comment>
<dbReference type="OrthoDB" id="435980at2759"/>
<dbReference type="Gene3D" id="1.20.1510.10">
    <property type="entry name" value="Cation efflux protein transmembrane domain"/>
    <property type="match status" value="1"/>
</dbReference>
<dbReference type="InterPro" id="IPR050291">
    <property type="entry name" value="CDF_Transporter"/>
</dbReference>
<dbReference type="GO" id="GO:0016020">
    <property type="term" value="C:membrane"/>
    <property type="evidence" value="ECO:0007669"/>
    <property type="project" value="UniProtKB-SubCell"/>
</dbReference>
<dbReference type="Pfam" id="PF01545">
    <property type="entry name" value="Cation_efflux"/>
    <property type="match status" value="1"/>
</dbReference>
<proteinExistence type="predicted"/>
<dbReference type="AlphaFoldDB" id="A0A084BAU4"/>
<dbReference type="SUPFAM" id="SSF161111">
    <property type="entry name" value="Cation efflux protein transmembrane domain-like"/>
    <property type="match status" value="1"/>
</dbReference>
<name>A0A084BAU4_STACB</name>
<dbReference type="NCBIfam" id="TIGR01297">
    <property type="entry name" value="CDF"/>
    <property type="match status" value="1"/>
</dbReference>
<evidence type="ECO:0000259" key="7">
    <source>
        <dbReference type="Pfam" id="PF01545"/>
    </source>
</evidence>
<evidence type="ECO:0000256" key="2">
    <source>
        <dbReference type="ARBA" id="ARBA00022448"/>
    </source>
</evidence>
<dbReference type="GO" id="GO:0008324">
    <property type="term" value="F:monoatomic cation transmembrane transporter activity"/>
    <property type="evidence" value="ECO:0007669"/>
    <property type="project" value="InterPro"/>
</dbReference>
<dbReference type="InterPro" id="IPR027469">
    <property type="entry name" value="Cation_efflux_TMD_sf"/>
</dbReference>
<evidence type="ECO:0000256" key="3">
    <source>
        <dbReference type="ARBA" id="ARBA00022692"/>
    </source>
</evidence>
<dbReference type="EMBL" id="KL647497">
    <property type="protein sequence ID" value="KEY74673.1"/>
    <property type="molecule type" value="Genomic_DNA"/>
</dbReference>
<dbReference type="InterPro" id="IPR058533">
    <property type="entry name" value="Cation_efflux_TM"/>
</dbReference>